<evidence type="ECO:0000256" key="3">
    <source>
        <dbReference type="ARBA" id="ARBA00022989"/>
    </source>
</evidence>
<feature type="transmembrane region" description="Helical" evidence="5">
    <location>
        <begin position="323"/>
        <end position="346"/>
    </location>
</feature>
<keyword evidence="2 5" id="KW-0812">Transmembrane</keyword>
<evidence type="ECO:0000259" key="6">
    <source>
        <dbReference type="PROSITE" id="PS50850"/>
    </source>
</evidence>
<feature type="transmembrane region" description="Helical" evidence="5">
    <location>
        <begin position="484"/>
        <end position="506"/>
    </location>
</feature>
<feature type="transmembrane region" description="Helical" evidence="5">
    <location>
        <begin position="146"/>
        <end position="168"/>
    </location>
</feature>
<dbReference type="RefSeq" id="XP_045951860.1">
    <property type="nucleotide sequence ID" value="XM_046105406.1"/>
</dbReference>
<feature type="transmembrane region" description="Helical" evidence="5">
    <location>
        <begin position="174"/>
        <end position="193"/>
    </location>
</feature>
<dbReference type="PROSITE" id="PS50850">
    <property type="entry name" value="MFS"/>
    <property type="match status" value="1"/>
</dbReference>
<dbReference type="GeneID" id="70134297"/>
<feature type="transmembrane region" description="Helical" evidence="5">
    <location>
        <begin position="113"/>
        <end position="134"/>
    </location>
</feature>
<evidence type="ECO:0000313" key="7">
    <source>
        <dbReference type="EMBL" id="KAH6645346.1"/>
    </source>
</evidence>
<feature type="transmembrane region" description="Helical" evidence="5">
    <location>
        <begin position="56"/>
        <end position="75"/>
    </location>
</feature>
<dbReference type="SUPFAM" id="SSF103473">
    <property type="entry name" value="MFS general substrate transporter"/>
    <property type="match status" value="1"/>
</dbReference>
<dbReference type="Proteomes" id="UP000758603">
    <property type="component" value="Unassembled WGS sequence"/>
</dbReference>
<feature type="transmembrane region" description="Helical" evidence="5">
    <location>
        <begin position="353"/>
        <end position="371"/>
    </location>
</feature>
<feature type="transmembrane region" description="Helical" evidence="5">
    <location>
        <begin position="247"/>
        <end position="267"/>
    </location>
</feature>
<feature type="transmembrane region" description="Helical" evidence="5">
    <location>
        <begin position="377"/>
        <end position="403"/>
    </location>
</feature>
<dbReference type="PRINTS" id="PR01036">
    <property type="entry name" value="TCRTETB"/>
</dbReference>
<protein>
    <submittedName>
        <fullName evidence="7">Efflux pump antibiotic resistance protein</fullName>
    </submittedName>
</protein>
<feature type="transmembrane region" description="Helical" evidence="5">
    <location>
        <begin position="214"/>
        <end position="235"/>
    </location>
</feature>
<feature type="domain" description="Major facilitator superfamily (MFS) profile" evidence="6">
    <location>
        <begin position="23"/>
        <end position="511"/>
    </location>
</feature>
<dbReference type="Gene3D" id="1.20.1250.20">
    <property type="entry name" value="MFS general substrate transporter like domains"/>
    <property type="match status" value="2"/>
</dbReference>
<keyword evidence="4 5" id="KW-0472">Membrane</keyword>
<dbReference type="Pfam" id="PF07690">
    <property type="entry name" value="MFS_1"/>
    <property type="match status" value="1"/>
</dbReference>
<dbReference type="AlphaFoldDB" id="A0A9P8RJQ8"/>
<reference evidence="7" key="1">
    <citation type="journal article" date="2021" name="Nat. Commun.">
        <title>Genetic determinants of endophytism in the Arabidopsis root mycobiome.</title>
        <authorList>
            <person name="Mesny F."/>
            <person name="Miyauchi S."/>
            <person name="Thiergart T."/>
            <person name="Pickel B."/>
            <person name="Atanasova L."/>
            <person name="Karlsson M."/>
            <person name="Huettel B."/>
            <person name="Barry K.W."/>
            <person name="Haridas S."/>
            <person name="Chen C."/>
            <person name="Bauer D."/>
            <person name="Andreopoulos W."/>
            <person name="Pangilinan J."/>
            <person name="LaButti K."/>
            <person name="Riley R."/>
            <person name="Lipzen A."/>
            <person name="Clum A."/>
            <person name="Drula E."/>
            <person name="Henrissat B."/>
            <person name="Kohler A."/>
            <person name="Grigoriev I.V."/>
            <person name="Martin F.M."/>
            <person name="Hacquard S."/>
        </authorList>
    </citation>
    <scope>NUCLEOTIDE SEQUENCE</scope>
    <source>
        <strain evidence="7">MPI-SDFR-AT-0073</strain>
    </source>
</reference>
<dbReference type="PANTHER" id="PTHR23501">
    <property type="entry name" value="MAJOR FACILITATOR SUPERFAMILY"/>
    <property type="match status" value="1"/>
</dbReference>
<comment type="subcellular location">
    <subcellularLocation>
        <location evidence="1">Membrane</location>
        <topology evidence="1">Multi-pass membrane protein</topology>
    </subcellularLocation>
</comment>
<dbReference type="OrthoDB" id="6770063at2759"/>
<dbReference type="EMBL" id="JAGPXC010000011">
    <property type="protein sequence ID" value="KAH6645346.1"/>
    <property type="molecule type" value="Genomic_DNA"/>
</dbReference>
<organism evidence="7 8">
    <name type="scientific">Truncatella angustata</name>
    <dbReference type="NCBI Taxonomy" id="152316"/>
    <lineage>
        <taxon>Eukaryota</taxon>
        <taxon>Fungi</taxon>
        <taxon>Dikarya</taxon>
        <taxon>Ascomycota</taxon>
        <taxon>Pezizomycotina</taxon>
        <taxon>Sordariomycetes</taxon>
        <taxon>Xylariomycetidae</taxon>
        <taxon>Amphisphaeriales</taxon>
        <taxon>Sporocadaceae</taxon>
        <taxon>Truncatella</taxon>
    </lineage>
</organism>
<gene>
    <name evidence="7" type="ORF">BKA67DRAFT_613278</name>
</gene>
<dbReference type="InterPro" id="IPR036259">
    <property type="entry name" value="MFS_trans_sf"/>
</dbReference>
<dbReference type="GO" id="GO:0005886">
    <property type="term" value="C:plasma membrane"/>
    <property type="evidence" value="ECO:0007669"/>
    <property type="project" value="TreeGrafter"/>
</dbReference>
<feature type="transmembrane region" description="Helical" evidence="5">
    <location>
        <begin position="87"/>
        <end position="107"/>
    </location>
</feature>
<feature type="transmembrane region" description="Helical" evidence="5">
    <location>
        <begin position="288"/>
        <end position="311"/>
    </location>
</feature>
<comment type="caution">
    <text evidence="7">The sequence shown here is derived from an EMBL/GenBank/DDBJ whole genome shotgun (WGS) entry which is preliminary data.</text>
</comment>
<keyword evidence="8" id="KW-1185">Reference proteome</keyword>
<dbReference type="PANTHER" id="PTHR23501:SF78">
    <property type="entry name" value="MAJOR FACILITATOR SUPERFAMILY (MFS) PROFILE DOMAIN-CONTAINING PROTEIN-RELATED"/>
    <property type="match status" value="1"/>
</dbReference>
<feature type="transmembrane region" description="Helical" evidence="5">
    <location>
        <begin position="20"/>
        <end position="36"/>
    </location>
</feature>
<sequence length="528" mass="56527">MDESTPLLQNQSHSLPQKRLLVIFPALALIQFTSFLDQTSISTSLPAIASALKTGASISLVGACFLITSTSIQLINGRLSDIFGRKASLVAALSIMAAGNFLSGFSGTPLQLFVARAFTGFGAGAINALVQIAIADITTLEQRGYYFGMVGVATAFGNGLGPVIGGALTQTAGWQWAFWFVCPLCVMAICYLASVWPTSSSACIKGGVWDKLKLVDWAGALASLFGIALFLIPISQGGATMSWTSPVTIGMLIAGITLFAVFLMVEWRFAKLPLLPAQLFSYGRSTNILLSINVLIGWIYWGNLFVLPLYLQNVQGASPSKAGILLLPMVVAHGLTSALTGILISLFGHYKPVIVTGAMCWMLAAIAKLYYDQDTAVWKIIVVGILDGVGVGCSLQPVLVGLFAGSDTNNRAVLTGLRNFLRDIGGATSTTVSGTILSNVLYGQLKSRFSQDTIAELISSAFALEHLHLTEEEKRLVSRGYMEGLHAVFISFAVLIAIHVCACLFIRDYGIKRDGFQRDQQQTKPIHH</sequence>
<evidence type="ECO:0000256" key="2">
    <source>
        <dbReference type="ARBA" id="ARBA00022692"/>
    </source>
</evidence>
<evidence type="ECO:0000256" key="4">
    <source>
        <dbReference type="ARBA" id="ARBA00023136"/>
    </source>
</evidence>
<evidence type="ECO:0000313" key="8">
    <source>
        <dbReference type="Proteomes" id="UP000758603"/>
    </source>
</evidence>
<proteinExistence type="predicted"/>
<dbReference type="InterPro" id="IPR011701">
    <property type="entry name" value="MFS"/>
</dbReference>
<evidence type="ECO:0000256" key="5">
    <source>
        <dbReference type="SAM" id="Phobius"/>
    </source>
</evidence>
<dbReference type="GO" id="GO:0022857">
    <property type="term" value="F:transmembrane transporter activity"/>
    <property type="evidence" value="ECO:0007669"/>
    <property type="project" value="InterPro"/>
</dbReference>
<name>A0A9P8RJQ8_9PEZI</name>
<dbReference type="InterPro" id="IPR020846">
    <property type="entry name" value="MFS_dom"/>
</dbReference>
<evidence type="ECO:0000256" key="1">
    <source>
        <dbReference type="ARBA" id="ARBA00004141"/>
    </source>
</evidence>
<accession>A0A9P8RJQ8</accession>
<keyword evidence="3 5" id="KW-1133">Transmembrane helix</keyword>